<feature type="domain" description="Lactate/malate dehydrogenase C-terminal" evidence="3">
    <location>
        <begin position="188"/>
        <end position="345"/>
    </location>
</feature>
<evidence type="ECO:0000256" key="2">
    <source>
        <dbReference type="ARBA" id="ARBA00023027"/>
    </source>
</evidence>
<keyword evidence="5" id="KW-1185">Reference proteome</keyword>
<dbReference type="KEGG" id="clec:106665520"/>
<keyword evidence="2" id="KW-0520">NAD</keyword>
<dbReference type="GO" id="GO:0030060">
    <property type="term" value="F:L-malate dehydrogenase (NAD+) activity"/>
    <property type="evidence" value="ECO:0007669"/>
    <property type="project" value="TreeGrafter"/>
</dbReference>
<name>A0A8I6RPG5_CIMLE</name>
<dbReference type="RefSeq" id="XP_014247468.1">
    <property type="nucleotide sequence ID" value="XM_014391982.2"/>
</dbReference>
<dbReference type="PANTHER" id="PTHR11540">
    <property type="entry name" value="MALATE AND LACTATE DEHYDROGENASE"/>
    <property type="match status" value="1"/>
</dbReference>
<dbReference type="InterPro" id="IPR022383">
    <property type="entry name" value="Lactate/malate_DH_C"/>
</dbReference>
<dbReference type="InterPro" id="IPR015955">
    <property type="entry name" value="Lactate_DH/Glyco_Ohase_4_C"/>
</dbReference>
<dbReference type="EnsemblMetazoa" id="XM_014391982.2">
    <property type="protein sequence ID" value="XP_014247468.1"/>
    <property type="gene ID" value="LOC106665520"/>
</dbReference>
<sequence>MFSRLRSVSNTLKHIRKCSNLPAVVKRPGGDQCTSPHFRVTVLNGDTNTGLYTCLALKQNPGISELNIHVSSRTASFANDIKYIPGRANVNIFYGEAQIESSLKEANLALVISKTCTKDSATNEDVFSSAEGFLRDAANACSFACPFAVIVVDAAPLNYTVPFFSGVFAQHGAINTCRVLGNMNVHCLRAQTYLARKLNLDPHSLADLVVVGGGTPETIVPVISYIEPEGFPLLTDPMEMIQEIKQLEKVDKLHFNIQDGAIVRSRGLTKLASAILSGMSGKKVKGCAFVRTSDPLGVKYFSVPVEFGSCGVEKNLGLPKLSQAELESLDEAIIILSEEIALGEKHIPPPWDFPVAHLPAKTTDVHIKVECQPPNSKQFSF</sequence>
<reference evidence="4" key="1">
    <citation type="submission" date="2022-01" db="UniProtKB">
        <authorList>
            <consortium name="EnsemblMetazoa"/>
        </authorList>
    </citation>
    <scope>IDENTIFICATION</scope>
</reference>
<dbReference type="GO" id="GO:0005739">
    <property type="term" value="C:mitochondrion"/>
    <property type="evidence" value="ECO:0007669"/>
    <property type="project" value="TreeGrafter"/>
</dbReference>
<dbReference type="Pfam" id="PF02866">
    <property type="entry name" value="Ldh_1_C"/>
    <property type="match status" value="1"/>
</dbReference>
<evidence type="ECO:0000259" key="3">
    <source>
        <dbReference type="Pfam" id="PF02866"/>
    </source>
</evidence>
<evidence type="ECO:0000256" key="1">
    <source>
        <dbReference type="ARBA" id="ARBA00023002"/>
    </source>
</evidence>
<proteinExistence type="predicted"/>
<dbReference type="Gene3D" id="3.90.110.10">
    <property type="entry name" value="Lactate dehydrogenase/glycoside hydrolase, family 4, C-terminal"/>
    <property type="match status" value="1"/>
</dbReference>
<dbReference type="GeneID" id="106665520"/>
<organism evidence="4 5">
    <name type="scientific">Cimex lectularius</name>
    <name type="common">Bed bug</name>
    <name type="synonym">Acanthia lectularia</name>
    <dbReference type="NCBI Taxonomy" id="79782"/>
    <lineage>
        <taxon>Eukaryota</taxon>
        <taxon>Metazoa</taxon>
        <taxon>Ecdysozoa</taxon>
        <taxon>Arthropoda</taxon>
        <taxon>Hexapoda</taxon>
        <taxon>Insecta</taxon>
        <taxon>Pterygota</taxon>
        <taxon>Neoptera</taxon>
        <taxon>Paraneoptera</taxon>
        <taxon>Hemiptera</taxon>
        <taxon>Heteroptera</taxon>
        <taxon>Panheteroptera</taxon>
        <taxon>Cimicomorpha</taxon>
        <taxon>Cimicidae</taxon>
        <taxon>Cimex</taxon>
    </lineage>
</organism>
<dbReference type="PANTHER" id="PTHR11540:SF16">
    <property type="entry name" value="MALATE DEHYDROGENASE, MITOCHONDRIAL"/>
    <property type="match status" value="1"/>
</dbReference>
<dbReference type="Gene3D" id="3.40.50.720">
    <property type="entry name" value="NAD(P)-binding Rossmann-like Domain"/>
    <property type="match status" value="1"/>
</dbReference>
<keyword evidence="1" id="KW-0560">Oxidoreductase</keyword>
<dbReference type="GO" id="GO:0006099">
    <property type="term" value="P:tricarboxylic acid cycle"/>
    <property type="evidence" value="ECO:0007669"/>
    <property type="project" value="TreeGrafter"/>
</dbReference>
<evidence type="ECO:0000313" key="5">
    <source>
        <dbReference type="Proteomes" id="UP000494040"/>
    </source>
</evidence>
<evidence type="ECO:0000313" key="4">
    <source>
        <dbReference type="EnsemblMetazoa" id="XP_014247468.1"/>
    </source>
</evidence>
<dbReference type="AlphaFoldDB" id="A0A8I6RPG5"/>
<accession>A0A8I6RPG5</accession>
<dbReference type="Proteomes" id="UP000494040">
    <property type="component" value="Unassembled WGS sequence"/>
</dbReference>
<dbReference type="SUPFAM" id="SSF56327">
    <property type="entry name" value="LDH C-terminal domain-like"/>
    <property type="match status" value="1"/>
</dbReference>
<protein>
    <recommendedName>
        <fullName evidence="3">Lactate/malate dehydrogenase C-terminal domain-containing protein</fullName>
    </recommendedName>
</protein>
<dbReference type="OrthoDB" id="6626850at2759"/>